<proteinExistence type="predicted"/>
<keyword evidence="3" id="KW-1185">Reference proteome</keyword>
<dbReference type="EMBL" id="WTPW01000405">
    <property type="protein sequence ID" value="KAF0514673.1"/>
    <property type="molecule type" value="Genomic_DNA"/>
</dbReference>
<evidence type="ECO:0000313" key="2">
    <source>
        <dbReference type="EMBL" id="KAF0514673.1"/>
    </source>
</evidence>
<evidence type="ECO:0000313" key="3">
    <source>
        <dbReference type="Proteomes" id="UP000439903"/>
    </source>
</evidence>
<evidence type="ECO:0000256" key="1">
    <source>
        <dbReference type="SAM" id="MobiDB-lite"/>
    </source>
</evidence>
<dbReference type="AlphaFoldDB" id="A0A8H4AN29"/>
<comment type="caution">
    <text evidence="2">The sequence shown here is derived from an EMBL/GenBank/DDBJ whole genome shotgun (WGS) entry which is preliminary data.</text>
</comment>
<name>A0A8H4AN29_GIGMA</name>
<gene>
    <name evidence="2" type="ORF">F8M41_017523</name>
</gene>
<organism evidence="2 3">
    <name type="scientific">Gigaspora margarita</name>
    <dbReference type="NCBI Taxonomy" id="4874"/>
    <lineage>
        <taxon>Eukaryota</taxon>
        <taxon>Fungi</taxon>
        <taxon>Fungi incertae sedis</taxon>
        <taxon>Mucoromycota</taxon>
        <taxon>Glomeromycotina</taxon>
        <taxon>Glomeromycetes</taxon>
        <taxon>Diversisporales</taxon>
        <taxon>Gigasporaceae</taxon>
        <taxon>Gigaspora</taxon>
    </lineage>
</organism>
<feature type="region of interest" description="Disordered" evidence="1">
    <location>
        <begin position="1"/>
        <end position="107"/>
    </location>
</feature>
<feature type="compositionally biased region" description="Polar residues" evidence="1">
    <location>
        <begin position="85"/>
        <end position="97"/>
    </location>
</feature>
<sequence length="107" mass="12200">MDLRKIERKEKFLLPGEGKSNTEDEESKVVEERGQNKRRRKSQQSESSFRKGKHARTRSFLTILNSPRETHDISEISEASLEKAGTSNTSAGHQQSPIYDAEHSQES</sequence>
<feature type="compositionally biased region" description="Basic and acidic residues" evidence="1">
    <location>
        <begin position="1"/>
        <end position="12"/>
    </location>
</feature>
<protein>
    <submittedName>
        <fullName evidence="2">Uncharacterized protein</fullName>
    </submittedName>
</protein>
<accession>A0A8H4AN29</accession>
<dbReference type="Proteomes" id="UP000439903">
    <property type="component" value="Unassembled WGS sequence"/>
</dbReference>
<reference evidence="2 3" key="1">
    <citation type="journal article" date="2019" name="Environ. Microbiol.">
        <title>At the nexus of three kingdoms: the genome of the mycorrhizal fungus Gigaspora margarita provides insights into plant, endobacterial and fungal interactions.</title>
        <authorList>
            <person name="Venice F."/>
            <person name="Ghignone S."/>
            <person name="Salvioli di Fossalunga A."/>
            <person name="Amselem J."/>
            <person name="Novero M."/>
            <person name="Xianan X."/>
            <person name="Sedzielewska Toro K."/>
            <person name="Morin E."/>
            <person name="Lipzen A."/>
            <person name="Grigoriev I.V."/>
            <person name="Henrissat B."/>
            <person name="Martin F.M."/>
            <person name="Bonfante P."/>
        </authorList>
    </citation>
    <scope>NUCLEOTIDE SEQUENCE [LARGE SCALE GENOMIC DNA]</scope>
    <source>
        <strain evidence="2 3">BEG34</strain>
    </source>
</reference>